<evidence type="ECO:0000256" key="3">
    <source>
        <dbReference type="ARBA" id="ARBA00022723"/>
    </source>
</evidence>
<dbReference type="InterPro" id="IPR029006">
    <property type="entry name" value="ADF-H/Gelsolin-like_dom_sf"/>
</dbReference>
<evidence type="ECO:0000256" key="7">
    <source>
        <dbReference type="ARBA" id="ARBA00022927"/>
    </source>
</evidence>
<dbReference type="InterPro" id="IPR036180">
    <property type="entry name" value="Gelsolin-like_dom_sf"/>
</dbReference>
<dbReference type="SUPFAM" id="SSF81995">
    <property type="entry name" value="beta-sandwich domain of Sec23/24"/>
    <property type="match status" value="1"/>
</dbReference>
<proteinExistence type="inferred from homology"/>
<dbReference type="PANTHER" id="PTHR11141:SF0">
    <property type="entry name" value="PROTEIN TRANSPORT PROTEIN SEC23"/>
    <property type="match status" value="1"/>
</dbReference>
<evidence type="ECO:0000256" key="8">
    <source>
        <dbReference type="ARBA" id="ARBA00023136"/>
    </source>
</evidence>
<dbReference type="Gene3D" id="3.40.50.410">
    <property type="entry name" value="von Willebrand factor, type A domain"/>
    <property type="match status" value="1"/>
</dbReference>
<dbReference type="Gene3D" id="2.30.30.380">
    <property type="entry name" value="Zn-finger domain of Sec23/24"/>
    <property type="match status" value="1"/>
</dbReference>
<dbReference type="Pfam" id="PF08033">
    <property type="entry name" value="Sec23_BS"/>
    <property type="match status" value="1"/>
</dbReference>
<evidence type="ECO:0000259" key="11">
    <source>
        <dbReference type="Pfam" id="PF00626"/>
    </source>
</evidence>
<dbReference type="SUPFAM" id="SSF82919">
    <property type="entry name" value="Zn-finger domain of Sec23/24"/>
    <property type="match status" value="1"/>
</dbReference>
<dbReference type="InterPro" id="IPR037364">
    <property type="entry name" value="Sec23"/>
</dbReference>
<reference evidence="16 17" key="1">
    <citation type="submission" date="2024-06" db="EMBL/GenBank/DDBJ databases">
        <authorList>
            <person name="Kraege A."/>
            <person name="Thomma B."/>
        </authorList>
    </citation>
    <scope>NUCLEOTIDE SEQUENCE [LARGE SCALE GENOMIC DNA]</scope>
</reference>
<dbReference type="SUPFAM" id="SSF53300">
    <property type="entry name" value="vWA-like"/>
    <property type="match status" value="1"/>
</dbReference>
<evidence type="ECO:0000313" key="17">
    <source>
        <dbReference type="Proteomes" id="UP001497392"/>
    </source>
</evidence>
<name>A0ABP1FQC2_9CHLO</name>
<dbReference type="Pfam" id="PF00626">
    <property type="entry name" value="Gelsolin"/>
    <property type="match status" value="1"/>
</dbReference>
<dbReference type="Gene3D" id="1.20.120.730">
    <property type="entry name" value="Sec23/Sec24 helical domain"/>
    <property type="match status" value="1"/>
</dbReference>
<dbReference type="InterPro" id="IPR006896">
    <property type="entry name" value="Sec23/24_trunk_dom"/>
</dbReference>
<dbReference type="InterPro" id="IPR006900">
    <property type="entry name" value="Sec23/24_helical_dom"/>
</dbReference>
<dbReference type="Pfam" id="PF04810">
    <property type="entry name" value="zf-Sec23_Sec24"/>
    <property type="match status" value="1"/>
</dbReference>
<dbReference type="Proteomes" id="UP001497392">
    <property type="component" value="Unassembled WGS sequence"/>
</dbReference>
<organism evidence="16 17">
    <name type="scientific">Coccomyxa viridis</name>
    <dbReference type="NCBI Taxonomy" id="1274662"/>
    <lineage>
        <taxon>Eukaryota</taxon>
        <taxon>Viridiplantae</taxon>
        <taxon>Chlorophyta</taxon>
        <taxon>core chlorophytes</taxon>
        <taxon>Trebouxiophyceae</taxon>
        <taxon>Trebouxiophyceae incertae sedis</taxon>
        <taxon>Coccomyxaceae</taxon>
        <taxon>Coccomyxa</taxon>
    </lineage>
</organism>
<keyword evidence="3 10" id="KW-0479">Metal-binding</keyword>
<keyword evidence="8 10" id="KW-0472">Membrane</keyword>
<evidence type="ECO:0000256" key="4">
    <source>
        <dbReference type="ARBA" id="ARBA00022824"/>
    </source>
</evidence>
<dbReference type="InterPro" id="IPR036175">
    <property type="entry name" value="Sec23/24_helical_dom_sf"/>
</dbReference>
<feature type="domain" description="Zinc finger Sec23/Sec24-type" evidence="12">
    <location>
        <begin position="54"/>
        <end position="92"/>
    </location>
</feature>
<dbReference type="InterPro" id="IPR007123">
    <property type="entry name" value="Gelsolin-like_dom"/>
</dbReference>
<feature type="domain" description="Sec23/Sec24 beta-sandwich" evidence="15">
    <location>
        <begin position="403"/>
        <end position="510"/>
    </location>
</feature>
<dbReference type="Pfam" id="PF04815">
    <property type="entry name" value="Sec23_helical"/>
    <property type="match status" value="1"/>
</dbReference>
<dbReference type="InterPro" id="IPR036465">
    <property type="entry name" value="vWFA_dom_sf"/>
</dbReference>
<comment type="subcellular location">
    <subcellularLocation>
        <location evidence="10">Cytoplasmic vesicle</location>
        <location evidence="10">COPII-coated vesicle membrane</location>
        <topology evidence="10">Peripheral membrane protein</topology>
        <orientation evidence="10">Cytoplasmic side</orientation>
    </subcellularLocation>
    <subcellularLocation>
        <location evidence="10">Endoplasmic reticulum membrane</location>
        <topology evidence="10">Peripheral membrane protein</topology>
        <orientation evidence="10">Cytoplasmic side</orientation>
    </subcellularLocation>
</comment>
<evidence type="ECO:0000256" key="1">
    <source>
        <dbReference type="ARBA" id="ARBA00009210"/>
    </source>
</evidence>
<feature type="domain" description="Sec23/Sec24 trunk" evidence="13">
    <location>
        <begin position="122"/>
        <end position="389"/>
    </location>
</feature>
<keyword evidence="10" id="KW-0963">Cytoplasm</keyword>
<evidence type="ECO:0000256" key="5">
    <source>
        <dbReference type="ARBA" id="ARBA00022833"/>
    </source>
</evidence>
<dbReference type="Gene3D" id="2.60.40.1670">
    <property type="entry name" value="beta-sandwich domain of Sec23/24"/>
    <property type="match status" value="1"/>
</dbReference>
<feature type="domain" description="Sec23/Sec24 helical" evidence="14">
    <location>
        <begin position="523"/>
        <end position="620"/>
    </location>
</feature>
<comment type="caution">
    <text evidence="16">The sequence shown here is derived from an EMBL/GenBank/DDBJ whole genome shotgun (WGS) entry which is preliminary data.</text>
</comment>
<evidence type="ECO:0000256" key="2">
    <source>
        <dbReference type="ARBA" id="ARBA00022448"/>
    </source>
</evidence>
<feature type="domain" description="Gelsolin-like" evidence="11">
    <location>
        <begin position="639"/>
        <end position="726"/>
    </location>
</feature>
<protein>
    <recommendedName>
        <fullName evidence="10">Protein transport protein SEC23</fullName>
    </recommendedName>
</protein>
<accession>A0ABP1FQC2</accession>
<gene>
    <name evidence="16" type="primary">g3021</name>
    <name evidence="16" type="ORF">VP750_LOCUS2583</name>
</gene>
<dbReference type="InterPro" id="IPR006895">
    <property type="entry name" value="Znf_Sec23_Sec24"/>
</dbReference>
<evidence type="ECO:0000256" key="6">
    <source>
        <dbReference type="ARBA" id="ARBA00022892"/>
    </source>
</evidence>
<keyword evidence="2 10" id="KW-0813">Transport</keyword>
<keyword evidence="9 10" id="KW-0968">Cytoplasmic vesicle</keyword>
<dbReference type="PANTHER" id="PTHR11141">
    <property type="entry name" value="PROTEIN TRANSPORT PROTEIN SEC23"/>
    <property type="match status" value="1"/>
</dbReference>
<evidence type="ECO:0000313" key="16">
    <source>
        <dbReference type="EMBL" id="CAL5220924.1"/>
    </source>
</evidence>
<dbReference type="InterPro" id="IPR012990">
    <property type="entry name" value="Beta-sandwich_Sec23_24"/>
</dbReference>
<evidence type="ECO:0000256" key="9">
    <source>
        <dbReference type="ARBA" id="ARBA00023329"/>
    </source>
</evidence>
<dbReference type="InterPro" id="IPR036174">
    <property type="entry name" value="Znf_Sec23_Sec24_sf"/>
</dbReference>
<dbReference type="SUPFAM" id="SSF82754">
    <property type="entry name" value="C-terminal, gelsolin-like domain of Sec23/24"/>
    <property type="match status" value="1"/>
</dbReference>
<dbReference type="SUPFAM" id="SSF81811">
    <property type="entry name" value="Helical domain of Sec23/24"/>
    <property type="match status" value="1"/>
</dbReference>
<evidence type="ECO:0000259" key="13">
    <source>
        <dbReference type="Pfam" id="PF04811"/>
    </source>
</evidence>
<evidence type="ECO:0000256" key="10">
    <source>
        <dbReference type="RuleBase" id="RU365030"/>
    </source>
</evidence>
<dbReference type="Gene3D" id="3.40.20.10">
    <property type="entry name" value="Severin"/>
    <property type="match status" value="1"/>
</dbReference>
<evidence type="ECO:0000259" key="15">
    <source>
        <dbReference type="Pfam" id="PF08033"/>
    </source>
</evidence>
<keyword evidence="4 10" id="KW-0256">Endoplasmic reticulum</keyword>
<dbReference type="EMBL" id="CAXHTA020000004">
    <property type="protein sequence ID" value="CAL5220924.1"/>
    <property type="molecule type" value="Genomic_DNA"/>
</dbReference>
<evidence type="ECO:0000259" key="14">
    <source>
        <dbReference type="Pfam" id="PF04815"/>
    </source>
</evidence>
<keyword evidence="7 10" id="KW-0653">Protein transport</keyword>
<keyword evidence="5 10" id="KW-0862">Zinc</keyword>
<comment type="function">
    <text evidence="10">Component of the coat protein complex II (COPII) which promotes the formation of transport vesicles from the endoplasmic reticulum (ER). The coat has two main functions, the physical deformation of the endoplasmic reticulum membrane into vesicles and the selection of cargo molecules.</text>
</comment>
<comment type="similarity">
    <text evidence="1 10">Belongs to the SEC23/SEC24 family. SEC23 subfamily.</text>
</comment>
<keyword evidence="17" id="KW-1185">Reference proteome</keyword>
<evidence type="ECO:0000259" key="12">
    <source>
        <dbReference type="Pfam" id="PF04810"/>
    </source>
</evidence>
<keyword evidence="6 10" id="KW-0931">ER-Golgi transport</keyword>
<sequence length="768" mass="85167">MASFAALEDTDGVRLTWNVWPNSRIEATKCVIPFASIYTPCKRIQGLSVMEYPPVPCKTCGAILNPHVRSDFNSHQWTCPFCHTRNHFPAQYRGITADYQPPELYAGCATIEYQMPAGNVLPPAYVFIIDTSVAEDELRACVASLTQALTTLPEYTQVGLVTYGTHVHVHELGYSECAKAYVFQGSREYAPQQIVDQLGLGTKMAARKGPGQAQMMPPQAPPGARFIQPISECEFTINAALDELMHDAFPRLSEHRPNRCTGTAVQVAACLMGAALPAGACAARMLLFVGGPSTEGAGKVVDRELSEPIRSHEDLAKDRAPHYKKARRFFDGVAVQLVQQQHSLDVFACALDQVGLAEMKPVVDMTGGVVVQTDTFHNPVFKESLKRMFVAPGPEVSSLETASNATFEVIPSRGVKVAGLLGPASPTDRKGPNISDTPVGIGGTTQWKLAGLDVNTSLCTFYEIVAAQSKDAAGQDPSLNQQFYIQFITKYLHANGSLRTRVTTITRKWTTGEDTQTLISGFDQEAAAVAMTRLTTFKMETEEDFDATRWIDRTLIRLATRFGEYQKEQPQSFTLAENMSYYPQFMFNLRRSQFVQVFGNSPDETANCRLYLNRESTIEALTMIQPQLMAFAYTEAGYRPYPVLLDVESIQPDRILLLDSFFYVVVFHGTTIAQWRKAGYHLQEQHADFRNHLEAPKAEAAKILQRRFPVPRLVDCDQNGSQARFLLARLNPSSTYSTQTSMSAEMIMTDDVSLSVFMDHLRKLATSG</sequence>
<dbReference type="Pfam" id="PF04811">
    <property type="entry name" value="Sec23_trunk"/>
    <property type="match status" value="1"/>
</dbReference>